<dbReference type="PANTHER" id="PTHR43305:SF1">
    <property type="entry name" value="FAMILY N-ACETYLTRANSFERASE, PUTATIVE (AFU_ORTHOLOGUE AFUA_2G01380)-RELATED"/>
    <property type="match status" value="1"/>
</dbReference>
<keyword evidence="2" id="KW-0808">Transferase</keyword>
<sequence length="266" mass="29969">MSERGAGSVRYVVYTWVPDEMLPEWNDWHNQVHIPRVLASPEMRGARKYRVLEATVDFGFKPQFVTVYELDRLEDFQSYRAGRGVELKREYDERYGGVGKIARMLLAGTPLEGIRPAESADDLAHARALFEEYARSLGFDLSFQDFGRELAGLPGEYAPPQGSIFLAVLGEDVMGCAAFRPLGPGICEMKRLYVRPAFRGRMLGRRLAEAVIAEAVAKGYRKMRLDTVPAMREAIALYRSLGFEPIDAYRPNPIAGAMFFEKDLST</sequence>
<evidence type="ECO:0000313" key="3">
    <source>
        <dbReference type="Proteomes" id="UP000319829"/>
    </source>
</evidence>
<dbReference type="EMBL" id="VBOU01000091">
    <property type="protein sequence ID" value="TMQ53063.1"/>
    <property type="molecule type" value="Genomic_DNA"/>
</dbReference>
<dbReference type="Proteomes" id="UP000319829">
    <property type="component" value="Unassembled WGS sequence"/>
</dbReference>
<dbReference type="Gene3D" id="3.40.630.30">
    <property type="match status" value="1"/>
</dbReference>
<comment type="caution">
    <text evidence="2">The sequence shown here is derived from an EMBL/GenBank/DDBJ whole genome shotgun (WGS) entry which is preliminary data.</text>
</comment>
<name>A0A538SNW3_UNCEI</name>
<evidence type="ECO:0000313" key="2">
    <source>
        <dbReference type="EMBL" id="TMQ53063.1"/>
    </source>
</evidence>
<organism evidence="2 3">
    <name type="scientific">Eiseniibacteriota bacterium</name>
    <dbReference type="NCBI Taxonomy" id="2212470"/>
    <lineage>
        <taxon>Bacteria</taxon>
        <taxon>Candidatus Eiseniibacteriota</taxon>
    </lineage>
</organism>
<dbReference type="CDD" id="cd04301">
    <property type="entry name" value="NAT_SF"/>
    <property type="match status" value="1"/>
</dbReference>
<dbReference type="PANTHER" id="PTHR43305">
    <property type="entry name" value="FAMILY N-ACETYLTRANSFERASE, PUTATIVE (AFU_ORTHOLOGUE AFUA_2G01380)-RELATED"/>
    <property type="match status" value="1"/>
</dbReference>
<dbReference type="InterPro" id="IPR052777">
    <property type="entry name" value="Acetyltransferase_Enz"/>
</dbReference>
<dbReference type="InterPro" id="IPR025563">
    <property type="entry name" value="DUF4286"/>
</dbReference>
<protein>
    <submittedName>
        <fullName evidence="2">GNAT family N-acetyltransferase</fullName>
    </submittedName>
</protein>
<proteinExistence type="predicted"/>
<dbReference type="InterPro" id="IPR000182">
    <property type="entry name" value="GNAT_dom"/>
</dbReference>
<accession>A0A538SNW3</accession>
<dbReference type="SUPFAM" id="SSF55729">
    <property type="entry name" value="Acyl-CoA N-acyltransferases (Nat)"/>
    <property type="match status" value="1"/>
</dbReference>
<dbReference type="InterPro" id="IPR016181">
    <property type="entry name" value="Acyl_CoA_acyltransferase"/>
</dbReference>
<reference evidence="2 3" key="1">
    <citation type="journal article" date="2019" name="Nat. Microbiol.">
        <title>Mediterranean grassland soil C-N compound turnover is dependent on rainfall and depth, and is mediated by genomically divergent microorganisms.</title>
        <authorList>
            <person name="Diamond S."/>
            <person name="Andeer P.F."/>
            <person name="Li Z."/>
            <person name="Crits-Christoph A."/>
            <person name="Burstein D."/>
            <person name="Anantharaman K."/>
            <person name="Lane K.R."/>
            <person name="Thomas B.C."/>
            <person name="Pan C."/>
            <person name="Northen T.R."/>
            <person name="Banfield J.F."/>
        </authorList>
    </citation>
    <scope>NUCLEOTIDE SEQUENCE [LARGE SCALE GENOMIC DNA]</scope>
    <source>
        <strain evidence="2">WS_4</strain>
    </source>
</reference>
<dbReference type="Pfam" id="PF14114">
    <property type="entry name" value="DUF4286"/>
    <property type="match status" value="1"/>
</dbReference>
<dbReference type="PROSITE" id="PS51186">
    <property type="entry name" value="GNAT"/>
    <property type="match status" value="1"/>
</dbReference>
<gene>
    <name evidence="2" type="ORF">E6K74_10820</name>
</gene>
<evidence type="ECO:0000259" key="1">
    <source>
        <dbReference type="PROSITE" id="PS51186"/>
    </source>
</evidence>
<dbReference type="Pfam" id="PF00583">
    <property type="entry name" value="Acetyltransf_1"/>
    <property type="match status" value="1"/>
</dbReference>
<feature type="domain" description="N-acetyltransferase" evidence="1">
    <location>
        <begin position="112"/>
        <end position="265"/>
    </location>
</feature>
<dbReference type="AlphaFoldDB" id="A0A538SNW3"/>
<dbReference type="GO" id="GO:0016747">
    <property type="term" value="F:acyltransferase activity, transferring groups other than amino-acyl groups"/>
    <property type="evidence" value="ECO:0007669"/>
    <property type="project" value="InterPro"/>
</dbReference>